<proteinExistence type="inferred from homology"/>
<evidence type="ECO:0000256" key="5">
    <source>
        <dbReference type="ARBA" id="ARBA00022692"/>
    </source>
</evidence>
<dbReference type="EC" id="2.4.1.-" evidence="10"/>
<evidence type="ECO:0000256" key="4">
    <source>
        <dbReference type="ARBA" id="ARBA00022679"/>
    </source>
</evidence>
<gene>
    <name evidence="11" type="ORF">PEVE_00004893</name>
</gene>
<name>A0ABN8QLM1_9CNID</name>
<dbReference type="Pfam" id="PF01762">
    <property type="entry name" value="Galactosyl_T"/>
    <property type="match status" value="1"/>
</dbReference>
<keyword evidence="4" id="KW-0808">Transferase</keyword>
<evidence type="ECO:0000256" key="2">
    <source>
        <dbReference type="ARBA" id="ARBA00008661"/>
    </source>
</evidence>
<comment type="similarity">
    <text evidence="2 10">Belongs to the glycosyltransferase 31 family.</text>
</comment>
<dbReference type="Gene3D" id="3.90.550.50">
    <property type="match status" value="1"/>
</dbReference>
<dbReference type="PANTHER" id="PTHR11214:SF3">
    <property type="entry name" value="BETA-1,3-GALACTOSYLTRANSFERASE 6"/>
    <property type="match status" value="1"/>
</dbReference>
<evidence type="ECO:0000256" key="7">
    <source>
        <dbReference type="ARBA" id="ARBA00022989"/>
    </source>
</evidence>
<evidence type="ECO:0000256" key="1">
    <source>
        <dbReference type="ARBA" id="ARBA00004323"/>
    </source>
</evidence>
<reference evidence="11 12" key="1">
    <citation type="submission" date="2022-05" db="EMBL/GenBank/DDBJ databases">
        <authorList>
            <consortium name="Genoscope - CEA"/>
            <person name="William W."/>
        </authorList>
    </citation>
    <scope>NUCLEOTIDE SEQUENCE [LARGE SCALE GENOMIC DNA]</scope>
</reference>
<evidence type="ECO:0000313" key="11">
    <source>
        <dbReference type="EMBL" id="CAH3164245.1"/>
    </source>
</evidence>
<evidence type="ECO:0000256" key="3">
    <source>
        <dbReference type="ARBA" id="ARBA00022676"/>
    </source>
</evidence>
<dbReference type="EMBL" id="CALNXI010001308">
    <property type="protein sequence ID" value="CAH3164245.1"/>
    <property type="molecule type" value="Genomic_DNA"/>
</dbReference>
<dbReference type="InterPro" id="IPR002659">
    <property type="entry name" value="Glyco_trans_31"/>
</dbReference>
<evidence type="ECO:0000256" key="6">
    <source>
        <dbReference type="ARBA" id="ARBA00022968"/>
    </source>
</evidence>
<accession>A0ABN8QLM1</accession>
<keyword evidence="3 10" id="KW-0328">Glycosyltransferase</keyword>
<evidence type="ECO:0000313" key="12">
    <source>
        <dbReference type="Proteomes" id="UP001159427"/>
    </source>
</evidence>
<protein>
    <recommendedName>
        <fullName evidence="10">Hexosyltransferase</fullName>
        <ecNumber evidence="10">2.4.1.-</ecNumber>
    </recommendedName>
</protein>
<keyword evidence="5 10" id="KW-0812">Transmembrane</keyword>
<feature type="transmembrane region" description="Helical" evidence="10">
    <location>
        <begin position="21"/>
        <end position="38"/>
    </location>
</feature>
<keyword evidence="9 10" id="KW-0472">Membrane</keyword>
<sequence>MADLSACHRAIKRQLFRRNESLLLLVCMVTFLFVFYIYQKVDCENTGKSIYQFGVHRNEQSMSREWNSETFLFIMILTSPKGKERRDAIRKTWLSNIKSLDSSIAARFVIGVKELPEENRKGLENELETHHDILFLPELKDSYFDLTNKVLQAIKWIDENVKSSYLLKVDDDSFVRLDVVLSELKSTSPSTKNLYWGFFRGDAHVKFKGPWAEKRWHLCDRYLPYAHGGGYILSGELVNFIARNADLLQRFNSEDVSVGAWLAPLQVSRVHDYRFNTEYRSRGCNNQHIVSHKQSIDDMYQKHKQLQEAGKLCSQETHLRNSFVYNWSVPPSQCCKRVGGIP</sequence>
<keyword evidence="6 10" id="KW-0735">Signal-anchor</keyword>
<evidence type="ECO:0000256" key="8">
    <source>
        <dbReference type="ARBA" id="ARBA00023034"/>
    </source>
</evidence>
<comment type="subcellular location">
    <subcellularLocation>
        <location evidence="1 10">Golgi apparatus membrane</location>
        <topology evidence="1 10">Single-pass type II membrane protein</topology>
    </subcellularLocation>
</comment>
<keyword evidence="7 10" id="KW-1133">Transmembrane helix</keyword>
<comment type="caution">
    <text evidence="11">The sequence shown here is derived from an EMBL/GenBank/DDBJ whole genome shotgun (WGS) entry which is preliminary data.</text>
</comment>
<dbReference type="PANTHER" id="PTHR11214">
    <property type="entry name" value="BETA-1,3-N-ACETYLGLUCOSAMINYLTRANSFERASE"/>
    <property type="match status" value="1"/>
</dbReference>
<evidence type="ECO:0000256" key="10">
    <source>
        <dbReference type="RuleBase" id="RU363063"/>
    </source>
</evidence>
<organism evidence="11 12">
    <name type="scientific">Porites evermanni</name>
    <dbReference type="NCBI Taxonomy" id="104178"/>
    <lineage>
        <taxon>Eukaryota</taxon>
        <taxon>Metazoa</taxon>
        <taxon>Cnidaria</taxon>
        <taxon>Anthozoa</taxon>
        <taxon>Hexacorallia</taxon>
        <taxon>Scleractinia</taxon>
        <taxon>Fungiina</taxon>
        <taxon>Poritidae</taxon>
        <taxon>Porites</taxon>
    </lineage>
</organism>
<dbReference type="Proteomes" id="UP001159427">
    <property type="component" value="Unassembled WGS sequence"/>
</dbReference>
<evidence type="ECO:0000256" key="9">
    <source>
        <dbReference type="ARBA" id="ARBA00023136"/>
    </source>
</evidence>
<keyword evidence="8 10" id="KW-0333">Golgi apparatus</keyword>
<keyword evidence="12" id="KW-1185">Reference proteome</keyword>